<dbReference type="Proteomes" id="UP000799640">
    <property type="component" value="Unassembled WGS sequence"/>
</dbReference>
<name>A0A6G1I062_9PEZI</name>
<reference evidence="1" key="1">
    <citation type="journal article" date="2020" name="Stud. Mycol.">
        <title>101 Dothideomycetes genomes: a test case for predicting lifestyles and emergence of pathogens.</title>
        <authorList>
            <person name="Haridas S."/>
            <person name="Albert R."/>
            <person name="Binder M."/>
            <person name="Bloem J."/>
            <person name="Labutti K."/>
            <person name="Salamov A."/>
            <person name="Andreopoulos B."/>
            <person name="Baker S."/>
            <person name="Barry K."/>
            <person name="Bills G."/>
            <person name="Bluhm B."/>
            <person name="Cannon C."/>
            <person name="Castanera R."/>
            <person name="Culley D."/>
            <person name="Daum C."/>
            <person name="Ezra D."/>
            <person name="Gonzalez J."/>
            <person name="Henrissat B."/>
            <person name="Kuo A."/>
            <person name="Liang C."/>
            <person name="Lipzen A."/>
            <person name="Lutzoni F."/>
            <person name="Magnuson J."/>
            <person name="Mondo S."/>
            <person name="Nolan M."/>
            <person name="Ohm R."/>
            <person name="Pangilinan J."/>
            <person name="Park H.-J."/>
            <person name="Ramirez L."/>
            <person name="Alfaro M."/>
            <person name="Sun H."/>
            <person name="Tritt A."/>
            <person name="Yoshinaga Y."/>
            <person name="Zwiers L.-H."/>
            <person name="Turgeon B."/>
            <person name="Goodwin S."/>
            <person name="Spatafora J."/>
            <person name="Crous P."/>
            <person name="Grigoriev I."/>
        </authorList>
    </citation>
    <scope>NUCLEOTIDE SEQUENCE</scope>
    <source>
        <strain evidence="1">CBS 262.69</strain>
    </source>
</reference>
<dbReference type="EMBL" id="ML996692">
    <property type="protein sequence ID" value="KAF2401688.1"/>
    <property type="molecule type" value="Genomic_DNA"/>
</dbReference>
<accession>A0A6G1I062</accession>
<organism evidence="1 2">
    <name type="scientific">Trichodelitschia bisporula</name>
    <dbReference type="NCBI Taxonomy" id="703511"/>
    <lineage>
        <taxon>Eukaryota</taxon>
        <taxon>Fungi</taxon>
        <taxon>Dikarya</taxon>
        <taxon>Ascomycota</taxon>
        <taxon>Pezizomycotina</taxon>
        <taxon>Dothideomycetes</taxon>
        <taxon>Dothideomycetes incertae sedis</taxon>
        <taxon>Phaeotrichales</taxon>
        <taxon>Phaeotrichaceae</taxon>
        <taxon>Trichodelitschia</taxon>
    </lineage>
</organism>
<dbReference type="AlphaFoldDB" id="A0A6G1I062"/>
<evidence type="ECO:0000313" key="1">
    <source>
        <dbReference type="EMBL" id="KAF2401688.1"/>
    </source>
</evidence>
<keyword evidence="2" id="KW-1185">Reference proteome</keyword>
<protein>
    <submittedName>
        <fullName evidence="1">Uncharacterized protein</fullName>
    </submittedName>
</protein>
<proteinExistence type="predicted"/>
<evidence type="ECO:0000313" key="2">
    <source>
        <dbReference type="Proteomes" id="UP000799640"/>
    </source>
</evidence>
<sequence length="163" mass="19074">MTSFENIHALGWKADWETKKEGVGIDREVAGSPAGKFLARPVRKKPAQELELLESRWRDELRAIEGALRHLDDQRMMMLKRREELELLRTPVWAKLRYRSEYRENHEQLRENDEQRMVSLARQLELRTTAAQQLDDALMDELFDDALKAELGEDHVFGCSSPL</sequence>
<gene>
    <name evidence="1" type="ORF">EJ06DRAFT_555347</name>
</gene>